<dbReference type="EMBL" id="CM010719">
    <property type="protein sequence ID" value="RZC59956.1"/>
    <property type="molecule type" value="Genomic_DNA"/>
</dbReference>
<organism evidence="2 3">
    <name type="scientific">Papaver somniferum</name>
    <name type="common">Opium poppy</name>
    <dbReference type="NCBI Taxonomy" id="3469"/>
    <lineage>
        <taxon>Eukaryota</taxon>
        <taxon>Viridiplantae</taxon>
        <taxon>Streptophyta</taxon>
        <taxon>Embryophyta</taxon>
        <taxon>Tracheophyta</taxon>
        <taxon>Spermatophyta</taxon>
        <taxon>Magnoliopsida</taxon>
        <taxon>Ranunculales</taxon>
        <taxon>Papaveraceae</taxon>
        <taxon>Papaveroideae</taxon>
        <taxon>Papaver</taxon>
    </lineage>
</organism>
<dbReference type="PANTHER" id="PTHR34457">
    <property type="entry name" value="EMBRYO DEFECTIVE 2410"/>
    <property type="match status" value="1"/>
</dbReference>
<protein>
    <submittedName>
        <fullName evidence="2">Uncharacterized protein</fullName>
    </submittedName>
</protein>
<feature type="transmembrane region" description="Helical" evidence="1">
    <location>
        <begin position="150"/>
        <end position="176"/>
    </location>
</feature>
<keyword evidence="1" id="KW-0472">Membrane</keyword>
<reference evidence="2 3" key="1">
    <citation type="journal article" date="2018" name="Science">
        <title>The opium poppy genome and morphinan production.</title>
        <authorList>
            <person name="Guo L."/>
            <person name="Winzer T."/>
            <person name="Yang X."/>
            <person name="Li Y."/>
            <person name="Ning Z."/>
            <person name="He Z."/>
            <person name="Teodor R."/>
            <person name="Lu Y."/>
            <person name="Bowser T.A."/>
            <person name="Graham I.A."/>
            <person name="Ye K."/>
        </authorList>
    </citation>
    <scope>NUCLEOTIDE SEQUENCE [LARGE SCALE GENOMIC DNA]</scope>
    <source>
        <strain evidence="3">cv. HN1</strain>
        <tissue evidence="2">Leaves</tissue>
    </source>
</reference>
<dbReference type="PANTHER" id="PTHR34457:SF3">
    <property type="entry name" value="PROTEIN TIC236, CHLOROPLASTIC"/>
    <property type="match status" value="1"/>
</dbReference>
<accession>A0A4Y7JHF2</accession>
<keyword evidence="1" id="KW-1133">Transmembrane helix</keyword>
<evidence type="ECO:0000313" key="2">
    <source>
        <dbReference type="EMBL" id="RZC59956.1"/>
    </source>
</evidence>
<dbReference type="InterPro" id="IPR053022">
    <property type="entry name" value="Chloroplast_translocon_comp"/>
</dbReference>
<evidence type="ECO:0000256" key="1">
    <source>
        <dbReference type="SAM" id="Phobius"/>
    </source>
</evidence>
<evidence type="ECO:0000313" key="3">
    <source>
        <dbReference type="Proteomes" id="UP000316621"/>
    </source>
</evidence>
<name>A0A4Y7JHF2_PAPSO</name>
<keyword evidence="1" id="KW-0812">Transmembrane</keyword>
<dbReference type="AlphaFoldDB" id="A0A4Y7JHF2"/>
<sequence>MIAPQLVGSLSISHEKIKSAAIQKGQLKANVCYQPQYSANVEVKHLPLDVLELASLRGTIQKIAIEKTVLEQANSRYELQGEYVLPGRDRHNTGKKKSGLWGRAMAGHLGSVISSIVRWRMRLEIPGVRCFHLHDFFLEVKTLLFSRSKVVIGLLLNVQTLSCRVIVVFLLVHCAIYTNWTMRFGRHWHFLAI</sequence>
<gene>
    <name evidence="2" type="ORF">C5167_021709</name>
</gene>
<dbReference type="Gramene" id="RZC59956">
    <property type="protein sequence ID" value="RZC59956"/>
    <property type="gene ID" value="C5167_021709"/>
</dbReference>
<proteinExistence type="predicted"/>
<dbReference type="Proteomes" id="UP000316621">
    <property type="component" value="Chromosome 5"/>
</dbReference>
<keyword evidence="3" id="KW-1185">Reference proteome</keyword>